<evidence type="ECO:0008006" key="3">
    <source>
        <dbReference type="Google" id="ProtNLM"/>
    </source>
</evidence>
<protein>
    <recommendedName>
        <fullName evidence="3">Peptidoglycan-binding protein</fullName>
    </recommendedName>
</protein>
<proteinExistence type="predicted"/>
<keyword evidence="2" id="KW-1185">Reference proteome</keyword>
<gene>
    <name evidence="1" type="ORF">ACE1CI_03245</name>
</gene>
<evidence type="ECO:0000313" key="1">
    <source>
        <dbReference type="EMBL" id="MFB2891942.1"/>
    </source>
</evidence>
<dbReference type="Proteomes" id="UP001576784">
    <property type="component" value="Unassembled WGS sequence"/>
</dbReference>
<dbReference type="EMBL" id="JBHFNR010000019">
    <property type="protein sequence ID" value="MFB2891942.1"/>
    <property type="molecule type" value="Genomic_DNA"/>
</dbReference>
<dbReference type="RefSeq" id="WP_413261619.1">
    <property type="nucleotide sequence ID" value="NZ_JBHFNR010000019.1"/>
</dbReference>
<comment type="caution">
    <text evidence="1">The sequence shown here is derived from an EMBL/GenBank/DDBJ whole genome shotgun (WGS) entry which is preliminary data.</text>
</comment>
<name>A0ABV4XKJ1_9CYAN</name>
<organism evidence="1 2">
    <name type="scientific">Floridaenema flaviceps BLCC-F50</name>
    <dbReference type="NCBI Taxonomy" id="3153642"/>
    <lineage>
        <taxon>Bacteria</taxon>
        <taxon>Bacillati</taxon>
        <taxon>Cyanobacteriota</taxon>
        <taxon>Cyanophyceae</taxon>
        <taxon>Oscillatoriophycideae</taxon>
        <taxon>Aerosakkonematales</taxon>
        <taxon>Aerosakkonemataceae</taxon>
        <taxon>Floridanema</taxon>
        <taxon>Floridanema flaviceps</taxon>
    </lineage>
</organism>
<sequence length="201" mass="22874">MLTDKIIDYMERNQYQIFRGEKLLNIVYIEGMNPDGSLNDDAPNYFNDVRMVIGFEGSEPIALGIWEGTTEPGRRYTVKPMNPKGAARIAFGQYRAWAVGRHGNSEPHEALIQVAAVKVHRDYNKDFIRTGDRIDEGLFGINQHYGYDLPRSDIGLASAGCLVGRTRAGHREFMRVVKSDRRYQENKNFIFTTTIIPGDKL</sequence>
<evidence type="ECO:0000313" key="2">
    <source>
        <dbReference type="Proteomes" id="UP001576784"/>
    </source>
</evidence>
<accession>A0ABV4XKJ1</accession>
<reference evidence="1 2" key="1">
    <citation type="submission" date="2024-09" db="EMBL/GenBank/DDBJ databases">
        <title>Floridaenema gen nov. (Aerosakkonemataceae, Aerosakkonematales ord. nov., Cyanobacteria) from benthic tropical and subtropical fresh waters, with the description of four new species.</title>
        <authorList>
            <person name="Moretto J.A."/>
            <person name="Berthold D.E."/>
            <person name="Lefler F.W."/>
            <person name="Huang I.-S."/>
            <person name="Laughinghouse H. IV."/>
        </authorList>
    </citation>
    <scope>NUCLEOTIDE SEQUENCE [LARGE SCALE GENOMIC DNA]</scope>
    <source>
        <strain evidence="1 2">BLCC-F50</strain>
    </source>
</reference>